<evidence type="ECO:0000256" key="4">
    <source>
        <dbReference type="ARBA" id="ARBA00022475"/>
    </source>
</evidence>
<keyword evidence="3 12" id="KW-0813">Transport</keyword>
<keyword evidence="4 12" id="KW-1003">Cell membrane</keyword>
<dbReference type="Proteomes" id="UP000635565">
    <property type="component" value="Unassembled WGS sequence"/>
</dbReference>
<evidence type="ECO:0000256" key="6">
    <source>
        <dbReference type="ARBA" id="ARBA00022692"/>
    </source>
</evidence>
<keyword evidence="11 12" id="KW-0472">Membrane</keyword>
<keyword evidence="10 12" id="KW-0408">Iron</keyword>
<name>A0ABQ3VA47_9CHLR</name>
<evidence type="ECO:0000256" key="5">
    <source>
        <dbReference type="ARBA" id="ARBA00022617"/>
    </source>
</evidence>
<sequence>MDVQLLAVSRLQFAITAAFHMIFPAITVGLSLFLVFLYGAYLRTNKEIYLTTYHFWRNIFAVGFGIGVVAGIVMTFEFGLNWAAYANAVGPIVGVIISMEVVTAFFLEAGVMGVLLYGEGRVSKPVMFLANCMVALGTLLSTTWILSANSWMQTPAGYTLVNGQFRPTDWIVAIFNPSFAYRFPHVLLGVLLSASFVMTGTAAWYLLKRQHLEFARLTISLGLGVMSLLIPLQLYMGDTVASEMGQFQAPKLLALEGNWDSTNTGYNVFIIPNQDEQRNIVQVSIPCLGSIILNRDFTCSKPVPGLKQVPPALQPPMVLVFYGFRLMFYISILIFFAVASSLLLRLRGRLYTARWFHRFMLILFPVGILAVIGGWITAETGRQPYVVYGKLTTTAAVSPLAPGVVVASLSAFIVVYLALLTLYIAYLVRAIRRGPGDTPLLSPARITQDRPTIVSAVDAS</sequence>
<feature type="transmembrane region" description="Helical" evidence="12">
    <location>
        <begin position="59"/>
        <end position="80"/>
    </location>
</feature>
<gene>
    <name evidence="13" type="ORF">KSZ_06840</name>
</gene>
<feature type="transmembrane region" description="Helical" evidence="12">
    <location>
        <begin position="326"/>
        <end position="344"/>
    </location>
</feature>
<dbReference type="PIRSF" id="PIRSF006446">
    <property type="entry name" value="Cyt_quinol_oxidase_1"/>
    <property type="match status" value="1"/>
</dbReference>
<keyword evidence="7 12" id="KW-0479">Metal-binding</keyword>
<dbReference type="InterPro" id="IPR002585">
    <property type="entry name" value="Cyt-d_ubiquinol_oxidase_su_1"/>
</dbReference>
<feature type="transmembrane region" description="Helical" evidence="12">
    <location>
        <begin position="214"/>
        <end position="236"/>
    </location>
</feature>
<comment type="subcellular location">
    <subcellularLocation>
        <location evidence="1">Cell membrane</location>
        <topology evidence="1">Multi-pass membrane protein</topology>
    </subcellularLocation>
</comment>
<keyword evidence="9 12" id="KW-1133">Transmembrane helix</keyword>
<dbReference type="PANTHER" id="PTHR30365:SF14">
    <property type="entry name" value="CYTOCHROME BD MENAQUINOL OXIDASE SUBUNIT I-RELATED"/>
    <property type="match status" value="1"/>
</dbReference>
<keyword evidence="5 12" id="KW-0349">Heme</keyword>
<evidence type="ECO:0000313" key="14">
    <source>
        <dbReference type="Proteomes" id="UP000635565"/>
    </source>
</evidence>
<evidence type="ECO:0000256" key="8">
    <source>
        <dbReference type="ARBA" id="ARBA00022982"/>
    </source>
</evidence>
<feature type="transmembrane region" description="Helical" evidence="12">
    <location>
        <begin position="128"/>
        <end position="146"/>
    </location>
</feature>
<comment type="similarity">
    <text evidence="2 12">Belongs to the cytochrome ubiquinol oxidase subunit 1 family.</text>
</comment>
<accession>A0ABQ3VA47</accession>
<keyword evidence="6 12" id="KW-0812">Transmembrane</keyword>
<protein>
    <submittedName>
        <fullName evidence="13">Cytochrome ubiquinol oxidase subunit I</fullName>
    </submittedName>
</protein>
<keyword evidence="8 12" id="KW-0249">Electron transport</keyword>
<evidence type="ECO:0000256" key="10">
    <source>
        <dbReference type="ARBA" id="ARBA00023004"/>
    </source>
</evidence>
<feature type="transmembrane region" description="Helical" evidence="12">
    <location>
        <begin position="12"/>
        <end position="38"/>
    </location>
</feature>
<keyword evidence="14" id="KW-1185">Reference proteome</keyword>
<feature type="transmembrane region" description="Helical" evidence="12">
    <location>
        <begin position="396"/>
        <end position="426"/>
    </location>
</feature>
<dbReference type="EMBL" id="BNJJ01000002">
    <property type="protein sequence ID" value="GHO82678.1"/>
    <property type="molecule type" value="Genomic_DNA"/>
</dbReference>
<feature type="transmembrane region" description="Helical" evidence="12">
    <location>
        <begin position="186"/>
        <end position="207"/>
    </location>
</feature>
<evidence type="ECO:0000256" key="9">
    <source>
        <dbReference type="ARBA" id="ARBA00022989"/>
    </source>
</evidence>
<feature type="transmembrane region" description="Helical" evidence="12">
    <location>
        <begin position="356"/>
        <end position="376"/>
    </location>
</feature>
<evidence type="ECO:0000256" key="7">
    <source>
        <dbReference type="ARBA" id="ARBA00022723"/>
    </source>
</evidence>
<evidence type="ECO:0000256" key="1">
    <source>
        <dbReference type="ARBA" id="ARBA00004651"/>
    </source>
</evidence>
<evidence type="ECO:0000256" key="2">
    <source>
        <dbReference type="ARBA" id="ARBA00009819"/>
    </source>
</evidence>
<dbReference type="PANTHER" id="PTHR30365">
    <property type="entry name" value="CYTOCHROME D UBIQUINOL OXIDASE"/>
    <property type="match status" value="1"/>
</dbReference>
<feature type="transmembrane region" description="Helical" evidence="12">
    <location>
        <begin position="92"/>
        <end position="116"/>
    </location>
</feature>
<evidence type="ECO:0000256" key="12">
    <source>
        <dbReference type="PIRNR" id="PIRNR006446"/>
    </source>
</evidence>
<evidence type="ECO:0000256" key="11">
    <source>
        <dbReference type="ARBA" id="ARBA00023136"/>
    </source>
</evidence>
<comment type="caution">
    <text evidence="13">The sequence shown here is derived from an EMBL/GenBank/DDBJ whole genome shotgun (WGS) entry which is preliminary data.</text>
</comment>
<evidence type="ECO:0000313" key="13">
    <source>
        <dbReference type="EMBL" id="GHO82678.1"/>
    </source>
</evidence>
<organism evidence="13 14">
    <name type="scientific">Dictyobacter formicarum</name>
    <dbReference type="NCBI Taxonomy" id="2778368"/>
    <lineage>
        <taxon>Bacteria</taxon>
        <taxon>Bacillati</taxon>
        <taxon>Chloroflexota</taxon>
        <taxon>Ktedonobacteria</taxon>
        <taxon>Ktedonobacterales</taxon>
        <taxon>Dictyobacteraceae</taxon>
        <taxon>Dictyobacter</taxon>
    </lineage>
</organism>
<dbReference type="RefSeq" id="WP_201360330.1">
    <property type="nucleotide sequence ID" value="NZ_BNJJ01000002.1"/>
</dbReference>
<evidence type="ECO:0000256" key="3">
    <source>
        <dbReference type="ARBA" id="ARBA00022448"/>
    </source>
</evidence>
<proteinExistence type="inferred from homology"/>
<dbReference type="Pfam" id="PF01654">
    <property type="entry name" value="Cyt_bd_oxida_I"/>
    <property type="match status" value="1"/>
</dbReference>
<reference evidence="13 14" key="1">
    <citation type="journal article" date="2021" name="Int. J. Syst. Evol. Microbiol.">
        <title>Reticulibacter mediterranei gen. nov., sp. nov., within the new family Reticulibacteraceae fam. nov., and Ktedonospora formicarum gen. nov., sp. nov., Ktedonobacter robiniae sp. nov., Dictyobacter formicarum sp. nov. and Dictyobacter arantiisoli sp. nov., belonging to the class Ktedonobacteria.</title>
        <authorList>
            <person name="Yabe S."/>
            <person name="Zheng Y."/>
            <person name="Wang C.M."/>
            <person name="Sakai Y."/>
            <person name="Abe K."/>
            <person name="Yokota A."/>
            <person name="Donadio S."/>
            <person name="Cavaletti L."/>
            <person name="Monciardini P."/>
        </authorList>
    </citation>
    <scope>NUCLEOTIDE SEQUENCE [LARGE SCALE GENOMIC DNA]</scope>
    <source>
        <strain evidence="13 14">SOSP1-9</strain>
    </source>
</reference>